<protein>
    <submittedName>
        <fullName evidence="8">Oidioi.mRNA.OKI2018_I69.chr2.g7404.t1.cds</fullName>
    </submittedName>
</protein>
<keyword evidence="2" id="KW-0678">Repressor</keyword>
<keyword evidence="4" id="KW-0804">Transcription</keyword>
<dbReference type="InterPro" id="IPR050370">
    <property type="entry name" value="HES_HEY"/>
</dbReference>
<feature type="compositionally biased region" description="Polar residues" evidence="6">
    <location>
        <begin position="17"/>
        <end position="30"/>
    </location>
</feature>
<dbReference type="PANTHER" id="PTHR10985">
    <property type="entry name" value="BASIC HELIX-LOOP-HELIX TRANSCRIPTION FACTOR, HES-RELATED"/>
    <property type="match status" value="1"/>
</dbReference>
<evidence type="ECO:0000256" key="3">
    <source>
        <dbReference type="ARBA" id="ARBA00023015"/>
    </source>
</evidence>
<comment type="subcellular location">
    <subcellularLocation>
        <location evidence="1">Nucleus</location>
    </subcellularLocation>
</comment>
<feature type="compositionally biased region" description="Polar residues" evidence="6">
    <location>
        <begin position="1"/>
        <end position="10"/>
    </location>
</feature>
<gene>
    <name evidence="8" type="ORF">OKIOD_LOCUS16169</name>
</gene>
<evidence type="ECO:0000313" key="8">
    <source>
        <dbReference type="EMBL" id="CAG5113285.1"/>
    </source>
</evidence>
<keyword evidence="3" id="KW-0805">Transcription regulation</keyword>
<evidence type="ECO:0000256" key="5">
    <source>
        <dbReference type="ARBA" id="ARBA00023242"/>
    </source>
</evidence>
<reference evidence="8 9" key="1">
    <citation type="submission" date="2021-04" db="EMBL/GenBank/DDBJ databases">
        <authorList>
            <person name="Bliznina A."/>
        </authorList>
    </citation>
    <scope>NUCLEOTIDE SEQUENCE [LARGE SCALE GENOMIC DNA]</scope>
</reference>
<dbReference type="SMART" id="SM00353">
    <property type="entry name" value="HLH"/>
    <property type="match status" value="1"/>
</dbReference>
<evidence type="ECO:0000256" key="2">
    <source>
        <dbReference type="ARBA" id="ARBA00022491"/>
    </source>
</evidence>
<proteinExistence type="predicted"/>
<name>A0ABN7TCQ7_OIKDI</name>
<evidence type="ECO:0000256" key="6">
    <source>
        <dbReference type="SAM" id="MobiDB-lite"/>
    </source>
</evidence>
<dbReference type="SUPFAM" id="SSF47459">
    <property type="entry name" value="HLH, helix-loop-helix DNA-binding domain"/>
    <property type="match status" value="1"/>
</dbReference>
<evidence type="ECO:0000256" key="4">
    <source>
        <dbReference type="ARBA" id="ARBA00023163"/>
    </source>
</evidence>
<dbReference type="CDD" id="cd11410">
    <property type="entry name" value="bHLH_O_HES"/>
    <property type="match status" value="1"/>
</dbReference>
<dbReference type="InterPro" id="IPR011598">
    <property type="entry name" value="bHLH_dom"/>
</dbReference>
<organism evidence="8 9">
    <name type="scientific">Oikopleura dioica</name>
    <name type="common">Tunicate</name>
    <dbReference type="NCBI Taxonomy" id="34765"/>
    <lineage>
        <taxon>Eukaryota</taxon>
        <taxon>Metazoa</taxon>
        <taxon>Chordata</taxon>
        <taxon>Tunicata</taxon>
        <taxon>Appendicularia</taxon>
        <taxon>Copelata</taxon>
        <taxon>Oikopleuridae</taxon>
        <taxon>Oikopleura</taxon>
    </lineage>
</organism>
<evidence type="ECO:0000256" key="1">
    <source>
        <dbReference type="ARBA" id="ARBA00004123"/>
    </source>
</evidence>
<keyword evidence="5" id="KW-0539">Nucleus</keyword>
<evidence type="ECO:0000313" key="9">
    <source>
        <dbReference type="Proteomes" id="UP001158576"/>
    </source>
</evidence>
<keyword evidence="9" id="KW-1185">Reference proteome</keyword>
<dbReference type="Proteomes" id="UP001158576">
    <property type="component" value="Chromosome 2"/>
</dbReference>
<dbReference type="InterPro" id="IPR036638">
    <property type="entry name" value="HLH_DNA-bd_sf"/>
</dbReference>
<dbReference type="PROSITE" id="PS50888">
    <property type="entry name" value="BHLH"/>
    <property type="match status" value="1"/>
</dbReference>
<dbReference type="Gene3D" id="4.10.280.10">
    <property type="entry name" value="Helix-loop-helix DNA-binding domain"/>
    <property type="match status" value="1"/>
</dbReference>
<dbReference type="Pfam" id="PF00010">
    <property type="entry name" value="HLH"/>
    <property type="match status" value="1"/>
</dbReference>
<evidence type="ECO:0000259" key="7">
    <source>
        <dbReference type="PROSITE" id="PS50888"/>
    </source>
</evidence>
<feature type="region of interest" description="Disordered" evidence="6">
    <location>
        <begin position="1"/>
        <end position="34"/>
    </location>
</feature>
<feature type="domain" description="BHLH" evidence="7">
    <location>
        <begin position="27"/>
        <end position="84"/>
    </location>
</feature>
<dbReference type="EMBL" id="OU015567">
    <property type="protein sequence ID" value="CAG5113285.1"/>
    <property type="molecule type" value="Genomic_DNA"/>
</dbReference>
<accession>A0ABN7TCQ7</accession>
<sequence>MSQVSKTTLAQEAIPKTPSTPGSFDRQMQATKPLMEKRRRERMNKALNEMKNLLLEVMGRDVTCHSKLEKADILENAVEYLKTLRAFYGMLPSPHMYNPREGVRPRLPARQKSACQLSTTPFIPACRIPMSPISPVYPYALAQMNQNPKRAKLEPDIEKALFANAESNSTGTNPNSDSEPEVEITVPVNQTLTRAKSTIVPISSATIGVTRKRFRSSPDNGPFRPWITQ</sequence>